<dbReference type="Proteomes" id="UP001629392">
    <property type="component" value="Unassembled WGS sequence"/>
</dbReference>
<name>A0ABW9ESF6_9BURK</name>
<evidence type="ECO:0000256" key="2">
    <source>
        <dbReference type="SAM" id="MobiDB-lite"/>
    </source>
</evidence>
<evidence type="ECO:0000313" key="4">
    <source>
        <dbReference type="Proteomes" id="UP001629392"/>
    </source>
</evidence>
<evidence type="ECO:0000256" key="1">
    <source>
        <dbReference type="SAM" id="Coils"/>
    </source>
</evidence>
<organism evidence="3 4">
    <name type="scientific">Paraburkholderia strydomiana</name>
    <dbReference type="NCBI Taxonomy" id="1245417"/>
    <lineage>
        <taxon>Bacteria</taxon>
        <taxon>Pseudomonadati</taxon>
        <taxon>Pseudomonadota</taxon>
        <taxon>Betaproteobacteria</taxon>
        <taxon>Burkholderiales</taxon>
        <taxon>Burkholderiaceae</taxon>
        <taxon>Paraburkholderia</taxon>
    </lineage>
</organism>
<feature type="region of interest" description="Disordered" evidence="2">
    <location>
        <begin position="442"/>
        <end position="463"/>
    </location>
</feature>
<comment type="caution">
    <text evidence="3">The sequence shown here is derived from an EMBL/GenBank/DDBJ whole genome shotgun (WGS) entry which is preliminary data.</text>
</comment>
<sequence length="463" mass="51334">MSGETTQEAFKNILKVRDDHLPIRFNAAEQPEAFRLAPDCDASWVNGQEISLKDLRNRVEPWLTSLFQSEHLALLIGSGLTHAVHHMAAGKGAAGMGDTTFSSYQDEIANAAKVAAEQAGRKAGNLEDQLRVANELLRGLEILGKDTESEALRKSLVEILDAFSESILQSEKGIAIADEARREQALNTLVTFLMSFASRTGVRDRLNIFTTNYDRLIEAGAELAGLHLLDRFLGNLTPIFRSSRLDLDMHYNPPGIRGEPRYLEGVARYTKLHGSVDWVQTNSDIRRIGLPFGAGSVTPFLNAPGLGNATAHALMIYPNSAKDRETSDYPYVELFRDLASAICRPNSTLVTYGYSFGDEHINRVIRDMLTIPSTHLVVISFDDPLGRIMRTYEELGRASQISLMIGPALADLQRLTENFLPKAAIDKTTYRMSELLKQRWNTAPTQQKASNVDGSNNIPFEDL</sequence>
<gene>
    <name evidence="3" type="ORF">PQQ73_37580</name>
</gene>
<reference evidence="3 4" key="1">
    <citation type="journal article" date="2024" name="Chem. Sci.">
        <title>Discovery of megapolipeptins by genome mining of a Burkholderiales bacteria collection.</title>
        <authorList>
            <person name="Paulo B.S."/>
            <person name="Recchia M.J.J."/>
            <person name="Lee S."/>
            <person name="Fergusson C.H."/>
            <person name="Romanowski S.B."/>
            <person name="Hernandez A."/>
            <person name="Krull N."/>
            <person name="Liu D.Y."/>
            <person name="Cavanagh H."/>
            <person name="Bos A."/>
            <person name="Gray C.A."/>
            <person name="Murphy B.T."/>
            <person name="Linington R.G."/>
            <person name="Eustaquio A.S."/>
        </authorList>
    </citation>
    <scope>NUCLEOTIDE SEQUENCE [LARGE SCALE GENOMIC DNA]</scope>
    <source>
        <strain evidence="3 4">RL17-350-BIC-E</strain>
    </source>
</reference>
<dbReference type="RefSeq" id="WP_408158158.1">
    <property type="nucleotide sequence ID" value="NZ_JAQQCL010000073.1"/>
</dbReference>
<dbReference type="EMBL" id="JAQQCL010000073">
    <property type="protein sequence ID" value="MFM0722001.1"/>
    <property type="molecule type" value="Genomic_DNA"/>
</dbReference>
<accession>A0ABW9ESF6</accession>
<keyword evidence="1" id="KW-0175">Coiled coil</keyword>
<dbReference type="Pfam" id="PF13289">
    <property type="entry name" value="SIR2_2"/>
    <property type="match status" value="1"/>
</dbReference>
<evidence type="ECO:0000313" key="3">
    <source>
        <dbReference type="EMBL" id="MFM0722001.1"/>
    </source>
</evidence>
<protein>
    <submittedName>
        <fullName evidence="3">SIR2 family protein</fullName>
    </submittedName>
</protein>
<feature type="coiled-coil region" evidence="1">
    <location>
        <begin position="116"/>
        <end position="143"/>
    </location>
</feature>
<proteinExistence type="predicted"/>
<keyword evidence="4" id="KW-1185">Reference proteome</keyword>